<dbReference type="Gene3D" id="3.40.50.2300">
    <property type="match status" value="1"/>
</dbReference>
<evidence type="ECO:0000256" key="1">
    <source>
        <dbReference type="PROSITE-ProRule" id="PRU00169"/>
    </source>
</evidence>
<organism evidence="3 4">
    <name type="scientific">Halarcobacter mediterraneus</name>
    <dbReference type="NCBI Taxonomy" id="2023153"/>
    <lineage>
        <taxon>Bacteria</taxon>
        <taxon>Pseudomonadati</taxon>
        <taxon>Campylobacterota</taxon>
        <taxon>Epsilonproteobacteria</taxon>
        <taxon>Campylobacterales</taxon>
        <taxon>Arcobacteraceae</taxon>
        <taxon>Halarcobacter</taxon>
    </lineage>
</organism>
<protein>
    <submittedName>
        <fullName evidence="3">Response regulator</fullName>
    </submittedName>
</protein>
<dbReference type="EMBL" id="NXIE01000001">
    <property type="protein sequence ID" value="RXK14354.1"/>
    <property type="molecule type" value="Genomic_DNA"/>
</dbReference>
<name>A0A4Q1AW14_9BACT</name>
<dbReference type="SMART" id="SM00448">
    <property type="entry name" value="REC"/>
    <property type="match status" value="1"/>
</dbReference>
<dbReference type="AlphaFoldDB" id="A0A4Q1AW14"/>
<dbReference type="SUPFAM" id="SSF52172">
    <property type="entry name" value="CheY-like"/>
    <property type="match status" value="1"/>
</dbReference>
<accession>A0A4Q1AW14</accession>
<gene>
    <name evidence="3" type="ORF">CP965_02595</name>
</gene>
<dbReference type="CDD" id="cd00156">
    <property type="entry name" value="REC"/>
    <property type="match status" value="1"/>
</dbReference>
<dbReference type="GO" id="GO:0000160">
    <property type="term" value="P:phosphorelay signal transduction system"/>
    <property type="evidence" value="ECO:0007669"/>
    <property type="project" value="InterPro"/>
</dbReference>
<feature type="domain" description="Response regulatory" evidence="2">
    <location>
        <begin position="12"/>
        <end position="124"/>
    </location>
</feature>
<keyword evidence="4" id="KW-1185">Reference proteome</keyword>
<proteinExistence type="predicted"/>
<dbReference type="Proteomes" id="UP000289718">
    <property type="component" value="Unassembled WGS sequence"/>
</dbReference>
<dbReference type="PANTHER" id="PTHR43228">
    <property type="entry name" value="TWO-COMPONENT RESPONSE REGULATOR"/>
    <property type="match status" value="1"/>
</dbReference>
<dbReference type="RefSeq" id="WP_129060482.1">
    <property type="nucleotide sequence ID" value="NZ_NXIE01000001.1"/>
</dbReference>
<evidence type="ECO:0000259" key="2">
    <source>
        <dbReference type="PROSITE" id="PS50110"/>
    </source>
</evidence>
<dbReference type="PROSITE" id="PS50110">
    <property type="entry name" value="RESPONSE_REGULATORY"/>
    <property type="match status" value="1"/>
</dbReference>
<reference evidence="3 4" key="1">
    <citation type="submission" date="2017-09" db="EMBL/GenBank/DDBJ databases">
        <title>Genomics of the genus Arcobacter.</title>
        <authorList>
            <person name="Perez-Cataluna A."/>
            <person name="Figueras M.J."/>
            <person name="Salas-Masso N."/>
        </authorList>
    </citation>
    <scope>NUCLEOTIDE SEQUENCE [LARGE SCALE GENOMIC DNA]</scope>
    <source>
        <strain evidence="3 4">F156-34</strain>
    </source>
</reference>
<evidence type="ECO:0000313" key="4">
    <source>
        <dbReference type="Proteomes" id="UP000289718"/>
    </source>
</evidence>
<dbReference type="InterPro" id="IPR011006">
    <property type="entry name" value="CheY-like_superfamily"/>
</dbReference>
<dbReference type="PANTHER" id="PTHR43228:SF1">
    <property type="entry name" value="TWO-COMPONENT RESPONSE REGULATOR ARR22"/>
    <property type="match status" value="1"/>
</dbReference>
<dbReference type="InterPro" id="IPR052048">
    <property type="entry name" value="ST_Response_Regulator"/>
</dbReference>
<feature type="modified residue" description="4-aspartylphosphate" evidence="1">
    <location>
        <position position="60"/>
    </location>
</feature>
<comment type="caution">
    <text evidence="3">The sequence shown here is derived from an EMBL/GenBank/DDBJ whole genome shotgun (WGS) entry which is preliminary data.</text>
</comment>
<dbReference type="InterPro" id="IPR001789">
    <property type="entry name" value="Sig_transdc_resp-reg_receiver"/>
</dbReference>
<evidence type="ECO:0000313" key="3">
    <source>
        <dbReference type="EMBL" id="RXK14354.1"/>
    </source>
</evidence>
<dbReference type="Pfam" id="PF00072">
    <property type="entry name" value="Response_reg"/>
    <property type="match status" value="1"/>
</dbReference>
<sequence length="127" mass="14509">MLNTSKSYKNFTVLYVEDEHIIRDNVERCLKFLFNVVIAKNGQEGLEKFNNENIDLVITDINMPLKDGFSMLRDIKLLNPTLPCIVTSSVDMDLVEMANSIGICKYVSKPFDMEDLLKNSVELLENS</sequence>
<keyword evidence="1" id="KW-0597">Phosphoprotein</keyword>
<dbReference type="OrthoDB" id="9794815at2"/>